<dbReference type="Proteomes" id="UP000182793">
    <property type="component" value="Unassembled WGS sequence"/>
</dbReference>
<protein>
    <submittedName>
        <fullName evidence="1">Uncharacterized protein</fullName>
    </submittedName>
</protein>
<evidence type="ECO:0000313" key="4">
    <source>
        <dbReference type="Proteomes" id="UP000182793"/>
    </source>
</evidence>
<dbReference type="AlphaFoldDB" id="A0A091BNW7"/>
<evidence type="ECO:0000313" key="3">
    <source>
        <dbReference type="Proteomes" id="UP000029382"/>
    </source>
</evidence>
<reference evidence="2 4" key="2">
    <citation type="submission" date="2016-10" db="EMBL/GenBank/DDBJ databases">
        <authorList>
            <person name="Varghese N."/>
            <person name="Submissions S."/>
        </authorList>
    </citation>
    <scope>NUCLEOTIDE SEQUENCE [LARGE SCALE GENOMIC DNA]</scope>
    <source>
        <strain evidence="2 4">JB1</strain>
    </source>
</reference>
<accession>A0A091BNW7</accession>
<comment type="caution">
    <text evidence="1">The sequence shown here is derived from an EMBL/GenBank/DDBJ whole genome shotgun (WGS) entry which is preliminary data.</text>
</comment>
<gene>
    <name evidence="1" type="ORF">H702_09910</name>
    <name evidence="2" type="ORF">SAMN02910290_01868</name>
</gene>
<dbReference type="EMBL" id="AUZH01000037">
    <property type="protein sequence ID" value="KFN85437.1"/>
    <property type="molecule type" value="Genomic_DNA"/>
</dbReference>
<evidence type="ECO:0000313" key="2">
    <source>
        <dbReference type="EMBL" id="SFL45935.1"/>
    </source>
</evidence>
<organism evidence="1 3">
    <name type="scientific">Streptococcus equinus JB1</name>
    <dbReference type="NCBI Taxonomy" id="1294274"/>
    <lineage>
        <taxon>Bacteria</taxon>
        <taxon>Bacillati</taxon>
        <taxon>Bacillota</taxon>
        <taxon>Bacilli</taxon>
        <taxon>Lactobacillales</taxon>
        <taxon>Streptococcaceae</taxon>
        <taxon>Streptococcus</taxon>
    </lineage>
</organism>
<evidence type="ECO:0000313" key="1">
    <source>
        <dbReference type="EMBL" id="KFN85437.1"/>
    </source>
</evidence>
<dbReference type="Proteomes" id="UP000029382">
    <property type="component" value="Unassembled WGS sequence"/>
</dbReference>
<name>A0A091BNW7_STREI</name>
<sequence length="128" mass="15026">MGITPITWEEFETYKKVKTPDNLYIREHDGKYYTVFELGIASVRRIFEIQTDDLKEYLNGQRSADDILFKAQNDAWPPKISQLEADRMFLKENPELLLNDEENQKLFSRKELKEILPKGAQILASNDD</sequence>
<dbReference type="EMBL" id="FOTG01000014">
    <property type="protein sequence ID" value="SFL45935.1"/>
    <property type="molecule type" value="Genomic_DNA"/>
</dbReference>
<keyword evidence="4" id="KW-1185">Reference proteome</keyword>
<proteinExistence type="predicted"/>
<dbReference type="RefSeq" id="WP_039697518.1">
    <property type="nucleotide sequence ID" value="NZ_AUZH01000037.1"/>
</dbReference>
<reference evidence="1 3" key="1">
    <citation type="journal article" date="2014" name="Genome Announc.">
        <title>Draft Genome Sequences of Streptococcus bovis Strains ATCC 33317 and JB1.</title>
        <authorList>
            <person name="Benahmed F.H."/>
            <person name="Gopinath G.R."/>
            <person name="Harbottle H."/>
            <person name="Cotta M.A."/>
            <person name="Luo Y."/>
            <person name="Henderson C."/>
            <person name="Teri P."/>
            <person name="Soppet D."/>
            <person name="Rasmussen M."/>
            <person name="Whitehead T.R."/>
            <person name="Davidson M."/>
        </authorList>
    </citation>
    <scope>NUCLEOTIDE SEQUENCE [LARGE SCALE GENOMIC DNA]</scope>
    <source>
        <strain evidence="1 3">JB1</strain>
    </source>
</reference>